<dbReference type="AlphaFoldDB" id="A0A224WWQ6"/>
<dbReference type="Proteomes" id="UP000218689">
    <property type="component" value="Unassembled WGS sequence"/>
</dbReference>
<evidence type="ECO:0000256" key="1">
    <source>
        <dbReference type="ARBA" id="ARBA00022603"/>
    </source>
</evidence>
<evidence type="ECO:0000313" key="8">
    <source>
        <dbReference type="EMBL" id="GAX46707.1"/>
    </source>
</evidence>
<keyword evidence="1 5" id="KW-0489">Methyltransferase</keyword>
<keyword evidence="2 5" id="KW-0808">Transferase</keyword>
<dbReference type="PROSITE" id="PS00094">
    <property type="entry name" value="C5_MTASE_1"/>
    <property type="match status" value="1"/>
</dbReference>
<dbReference type="Gene3D" id="3.90.120.10">
    <property type="entry name" value="DNA Methylase, subunit A, domain 2"/>
    <property type="match status" value="1"/>
</dbReference>
<evidence type="ECO:0000256" key="2">
    <source>
        <dbReference type="ARBA" id="ARBA00022679"/>
    </source>
</evidence>
<keyword evidence="3 5" id="KW-0949">S-adenosyl-L-methionine</keyword>
<dbReference type="PANTHER" id="PTHR46098:SF1">
    <property type="entry name" value="TRNA (CYTOSINE(38)-C(5))-METHYLTRANSFERASE"/>
    <property type="match status" value="1"/>
</dbReference>
<dbReference type="InterPro" id="IPR031303">
    <property type="entry name" value="C5_meth_CS"/>
</dbReference>
<dbReference type="InterPro" id="IPR018117">
    <property type="entry name" value="C5_DNA_meth_AS"/>
</dbReference>
<dbReference type="EC" id="2.1.1.37" evidence="7"/>
<dbReference type="PRINTS" id="PR00105">
    <property type="entry name" value="C5METTRFRASE"/>
</dbReference>
<dbReference type="Gene3D" id="3.40.50.150">
    <property type="entry name" value="Vaccinia Virus protein VP39"/>
    <property type="match status" value="1"/>
</dbReference>
<dbReference type="NCBIfam" id="TIGR00675">
    <property type="entry name" value="dcm"/>
    <property type="match status" value="1"/>
</dbReference>
<dbReference type="OrthoDB" id="9813719at2"/>
<dbReference type="RefSeq" id="WP_094783781.1">
    <property type="nucleotide sequence ID" value="NZ_BEDT01000001.1"/>
</dbReference>
<gene>
    <name evidence="8" type="ORF">RsY01_286</name>
</gene>
<dbReference type="REBASE" id="234715">
    <property type="entry name" value="M.LapRsy01ORF286P"/>
</dbReference>
<evidence type="ECO:0000256" key="5">
    <source>
        <dbReference type="PROSITE-ProRule" id="PRU01016"/>
    </source>
</evidence>
<comment type="similarity">
    <text evidence="5 6">Belongs to the class I-like SAM-binding methyltransferase superfamily. C5-methyltransferase family.</text>
</comment>
<dbReference type="EMBL" id="BEDT01000001">
    <property type="protein sequence ID" value="GAX46707.1"/>
    <property type="molecule type" value="Genomic_DNA"/>
</dbReference>
<dbReference type="PANTHER" id="PTHR46098">
    <property type="entry name" value="TRNA (CYTOSINE(38)-C(5))-METHYLTRANSFERASE"/>
    <property type="match status" value="1"/>
</dbReference>
<reference evidence="9" key="1">
    <citation type="submission" date="2017-08" db="EMBL/GenBank/DDBJ databases">
        <title>Draft genome sequence of Lactococcus sp. strain Rs-Y01, isolated from the gut of the lower termite Reticulitermes speratus.</title>
        <authorList>
            <person name="Ohkuma M."/>
            <person name="Yuki M."/>
        </authorList>
    </citation>
    <scope>NUCLEOTIDE SEQUENCE [LARGE SCALE GENOMIC DNA]</scope>
    <source>
        <strain evidence="9">Rs-Y01</strain>
    </source>
</reference>
<dbReference type="Pfam" id="PF00145">
    <property type="entry name" value="DNA_methylase"/>
    <property type="match status" value="1"/>
</dbReference>
<evidence type="ECO:0000256" key="6">
    <source>
        <dbReference type="RuleBase" id="RU000416"/>
    </source>
</evidence>
<accession>A0A224WWQ6</accession>
<name>A0A224WWQ6_9LACT</name>
<keyword evidence="4" id="KW-0680">Restriction system</keyword>
<protein>
    <recommendedName>
        <fullName evidence="7">Cytosine-specific methyltransferase</fullName>
        <ecNumber evidence="7">2.1.1.37</ecNumber>
    </recommendedName>
</protein>
<dbReference type="GO" id="GO:0032259">
    <property type="term" value="P:methylation"/>
    <property type="evidence" value="ECO:0007669"/>
    <property type="project" value="UniProtKB-KW"/>
</dbReference>
<evidence type="ECO:0000313" key="9">
    <source>
        <dbReference type="Proteomes" id="UP000218689"/>
    </source>
</evidence>
<organism evidence="8 9">
    <name type="scientific">Pseudolactococcus reticulitermitis</name>
    <dbReference type="NCBI Taxonomy" id="2025039"/>
    <lineage>
        <taxon>Bacteria</taxon>
        <taxon>Bacillati</taxon>
        <taxon>Bacillota</taxon>
        <taxon>Bacilli</taxon>
        <taxon>Lactobacillales</taxon>
        <taxon>Streptococcaceae</taxon>
        <taxon>Pseudolactococcus</taxon>
    </lineage>
</organism>
<feature type="active site" evidence="5">
    <location>
        <position position="126"/>
    </location>
</feature>
<dbReference type="GO" id="GO:0009307">
    <property type="term" value="P:DNA restriction-modification system"/>
    <property type="evidence" value="ECO:0007669"/>
    <property type="project" value="UniProtKB-KW"/>
</dbReference>
<evidence type="ECO:0000256" key="3">
    <source>
        <dbReference type="ARBA" id="ARBA00022691"/>
    </source>
</evidence>
<evidence type="ECO:0000256" key="4">
    <source>
        <dbReference type="ARBA" id="ARBA00022747"/>
    </source>
</evidence>
<dbReference type="InterPro" id="IPR001525">
    <property type="entry name" value="C5_MeTfrase"/>
</dbReference>
<evidence type="ECO:0000256" key="7">
    <source>
        <dbReference type="RuleBase" id="RU000417"/>
    </source>
</evidence>
<keyword evidence="9" id="KW-1185">Reference proteome</keyword>
<dbReference type="GO" id="GO:0003886">
    <property type="term" value="F:DNA (cytosine-5-)-methyltransferase activity"/>
    <property type="evidence" value="ECO:0007669"/>
    <property type="project" value="UniProtKB-EC"/>
</dbReference>
<dbReference type="InterPro" id="IPR029063">
    <property type="entry name" value="SAM-dependent_MTases_sf"/>
</dbReference>
<comment type="caution">
    <text evidence="8">The sequence shown here is derived from an EMBL/GenBank/DDBJ whole genome shotgun (WGS) entry which is preliminary data.</text>
</comment>
<sequence>MLRVIEAFSGIGAQKQALLDSGIEHEIINTIEWDINAIYAYDKMHNGDKEPSKYSKPKILEKLSNLTLSSDGKNPMKEKTLSRMNEEKLQRLYGAIERNRNLCDITKVKGKDIPDDIDLLTYSFPCQDLSQASTFQNKDSKGIEKGAGTRSGLLWEVERILQEKFDEKEILPKFLLMENVNAINSPKHNDNFKTWQTELNKMGYENRVYERLNAIDFGVPQKRSRTFMLSVRIDKFSHEEVASKIPDKFKSTKEKNLAKFLRLGKFPEEEKLAEPNFTPSRQRIATENLQLVVNGQISEEFTNTITTKQDRNPNAGVIVDKDPQGNVTKMRYLTSRETFLLMGFPEIKFENLILANKRDKYFSNTHLYKMAGNSIVVDVLIEIFKEIIRLKKELFDGE</sequence>
<dbReference type="PROSITE" id="PS51679">
    <property type="entry name" value="SAM_MT_C5"/>
    <property type="match status" value="1"/>
</dbReference>
<dbReference type="SUPFAM" id="SSF53335">
    <property type="entry name" value="S-adenosyl-L-methionine-dependent methyltransferases"/>
    <property type="match status" value="1"/>
</dbReference>
<proteinExistence type="inferred from homology"/>
<comment type="catalytic activity">
    <reaction evidence="7">
        <text>a 2'-deoxycytidine in DNA + S-adenosyl-L-methionine = a 5-methyl-2'-deoxycytidine in DNA + S-adenosyl-L-homocysteine + H(+)</text>
        <dbReference type="Rhea" id="RHEA:13681"/>
        <dbReference type="Rhea" id="RHEA-COMP:11369"/>
        <dbReference type="Rhea" id="RHEA-COMP:11370"/>
        <dbReference type="ChEBI" id="CHEBI:15378"/>
        <dbReference type="ChEBI" id="CHEBI:57856"/>
        <dbReference type="ChEBI" id="CHEBI:59789"/>
        <dbReference type="ChEBI" id="CHEBI:85452"/>
        <dbReference type="ChEBI" id="CHEBI:85454"/>
        <dbReference type="EC" id="2.1.1.37"/>
    </reaction>
</comment>
<dbReference type="PROSITE" id="PS00095">
    <property type="entry name" value="C5_MTASE_2"/>
    <property type="match status" value="1"/>
</dbReference>
<dbReference type="InterPro" id="IPR050750">
    <property type="entry name" value="C5-MTase"/>
</dbReference>